<keyword evidence="2" id="KW-1185">Reference proteome</keyword>
<name>A0ACC2T720_9FUNG</name>
<organism evidence="1 2">
    <name type="scientific">Entomophthora muscae</name>
    <dbReference type="NCBI Taxonomy" id="34485"/>
    <lineage>
        <taxon>Eukaryota</taxon>
        <taxon>Fungi</taxon>
        <taxon>Fungi incertae sedis</taxon>
        <taxon>Zoopagomycota</taxon>
        <taxon>Entomophthoromycotina</taxon>
        <taxon>Entomophthoromycetes</taxon>
        <taxon>Entomophthorales</taxon>
        <taxon>Entomophthoraceae</taxon>
        <taxon>Entomophthora</taxon>
    </lineage>
</organism>
<reference evidence="1" key="1">
    <citation type="submission" date="2022-04" db="EMBL/GenBank/DDBJ databases">
        <title>Genome of the entomopathogenic fungus Entomophthora muscae.</title>
        <authorList>
            <person name="Elya C."/>
            <person name="Lovett B.R."/>
            <person name="Lee E."/>
            <person name="Macias A.M."/>
            <person name="Hajek A.E."/>
            <person name="De Bivort B.L."/>
            <person name="Kasson M.T."/>
            <person name="De Fine Licht H.H."/>
            <person name="Stajich J.E."/>
        </authorList>
    </citation>
    <scope>NUCLEOTIDE SEQUENCE</scope>
    <source>
        <strain evidence="1">Berkeley</strain>
    </source>
</reference>
<dbReference type="EMBL" id="QTSX02003582">
    <property type="protein sequence ID" value="KAJ9070275.1"/>
    <property type="molecule type" value="Genomic_DNA"/>
</dbReference>
<comment type="caution">
    <text evidence="1">The sequence shown here is derived from an EMBL/GenBank/DDBJ whole genome shotgun (WGS) entry which is preliminary data.</text>
</comment>
<gene>
    <name evidence="1" type="ORF">DSO57_1009884</name>
</gene>
<evidence type="ECO:0000313" key="2">
    <source>
        <dbReference type="Proteomes" id="UP001165960"/>
    </source>
</evidence>
<protein>
    <submittedName>
        <fullName evidence="1">Uncharacterized protein</fullName>
    </submittedName>
</protein>
<sequence>MNRFYTLNEFDVQLKEANFPEYNSELSRNENRDSNHHKADAEAAESDTSVAKNKRTRATPDQLAFLEASFQKNSSPNCKIREVIAQRIGMPERSIQVWFQNRRAKVKVAQRKAHIALREEALHQHYIASRGRVGGYGDMPFLENPSFPVASPYLNDFNSSPLPGGSATFSPYAGSSPYFDLGNSSFSSPNPACSYPGGGQPVTSGIFPCTLLSVGNWHRRAASIDDMVCGFSLEKNQMAWIVREQNIQFRISFPFRIITGIELAFTDPIEAELRIVISQVPEFAVYASSAEWMPCADFTENQQATHNLRHILKGEAQSLRIQVLGLLHLSQELSTVTRIIGVSSSGPSAAQLDARRRQSTSIVMNSQGLLQENVESSGFPSIPYDPQYMANLTLDRAKNRSLSLPTLPQQPNYNGSSLVYHPGQQSGDSMATNSNAYSNMGFPNFDGTHMNDMQSFSQLSQELPASVFQTPVLPHNFETESGFGQPFDPQLLNSSTSYAYPQPSLFGATPENPAQATGLAASQNYNHTSHP</sequence>
<dbReference type="Proteomes" id="UP001165960">
    <property type="component" value="Unassembled WGS sequence"/>
</dbReference>
<evidence type="ECO:0000313" key="1">
    <source>
        <dbReference type="EMBL" id="KAJ9070275.1"/>
    </source>
</evidence>
<proteinExistence type="predicted"/>
<accession>A0ACC2T720</accession>